<dbReference type="Proteomes" id="UP000614350">
    <property type="component" value="Unassembled WGS sequence"/>
</dbReference>
<name>A0A834J9L8_VESVU</name>
<gene>
    <name evidence="1" type="ORF">HZH66_013381</name>
</gene>
<sequence length="108" mass="12580">MELILTRQELWNMDSKLCNSNVYSNLQNGKNMEKNINSMVEINNQLSAMDENITEKLFSNDDFSIWGITRSHREPGQDCMGADEAEQFRVSLFSHREIQLTRNSTFTQ</sequence>
<reference evidence="1" key="1">
    <citation type="journal article" date="2020" name="G3 (Bethesda)">
        <title>High-Quality Assemblies for Three Invasive Social Wasps from the &lt;i&gt;Vespula&lt;/i&gt; Genus.</title>
        <authorList>
            <person name="Harrop T.W.R."/>
            <person name="Guhlin J."/>
            <person name="McLaughlin G.M."/>
            <person name="Permina E."/>
            <person name="Stockwell P."/>
            <person name="Gilligan J."/>
            <person name="Le Lec M.F."/>
            <person name="Gruber M.A.M."/>
            <person name="Quinn O."/>
            <person name="Lovegrove M."/>
            <person name="Duncan E.J."/>
            <person name="Remnant E.J."/>
            <person name="Van Eeckhoven J."/>
            <person name="Graham B."/>
            <person name="Knapp R.A."/>
            <person name="Langford K.W."/>
            <person name="Kronenberg Z."/>
            <person name="Press M.O."/>
            <person name="Eacker S.M."/>
            <person name="Wilson-Rankin E.E."/>
            <person name="Purcell J."/>
            <person name="Lester P.J."/>
            <person name="Dearden P.K."/>
        </authorList>
    </citation>
    <scope>NUCLEOTIDE SEQUENCE</scope>
    <source>
        <strain evidence="1">Marl-1</strain>
    </source>
</reference>
<dbReference type="EMBL" id="JACSEA010000018">
    <property type="protein sequence ID" value="KAF7382979.1"/>
    <property type="molecule type" value="Genomic_DNA"/>
</dbReference>
<dbReference type="AlphaFoldDB" id="A0A834J9L8"/>
<proteinExistence type="predicted"/>
<evidence type="ECO:0000313" key="2">
    <source>
        <dbReference type="Proteomes" id="UP000614350"/>
    </source>
</evidence>
<organism evidence="1 2">
    <name type="scientific">Vespula vulgaris</name>
    <name type="common">Yellow jacket</name>
    <name type="synonym">Wasp</name>
    <dbReference type="NCBI Taxonomy" id="7454"/>
    <lineage>
        <taxon>Eukaryota</taxon>
        <taxon>Metazoa</taxon>
        <taxon>Ecdysozoa</taxon>
        <taxon>Arthropoda</taxon>
        <taxon>Hexapoda</taxon>
        <taxon>Insecta</taxon>
        <taxon>Pterygota</taxon>
        <taxon>Neoptera</taxon>
        <taxon>Endopterygota</taxon>
        <taxon>Hymenoptera</taxon>
        <taxon>Apocrita</taxon>
        <taxon>Aculeata</taxon>
        <taxon>Vespoidea</taxon>
        <taxon>Vespidae</taxon>
        <taxon>Vespinae</taxon>
        <taxon>Vespula</taxon>
    </lineage>
</organism>
<accession>A0A834J9L8</accession>
<keyword evidence="2" id="KW-1185">Reference proteome</keyword>
<evidence type="ECO:0000313" key="1">
    <source>
        <dbReference type="EMBL" id="KAF7382979.1"/>
    </source>
</evidence>
<comment type="caution">
    <text evidence="1">The sequence shown here is derived from an EMBL/GenBank/DDBJ whole genome shotgun (WGS) entry which is preliminary data.</text>
</comment>
<protein>
    <submittedName>
        <fullName evidence="1">Uncharacterized protein</fullName>
    </submittedName>
</protein>